<keyword evidence="7 9" id="KW-0496">Mitochondrion</keyword>
<protein>
    <recommendedName>
        <fullName evidence="9">Mitochondrial pyruvate carrier</fullName>
    </recommendedName>
</protein>
<evidence type="ECO:0000313" key="10">
    <source>
        <dbReference type="Ensembl" id="ENSPNAP00000019200.1"/>
    </source>
</evidence>
<evidence type="ECO:0000313" key="11">
    <source>
        <dbReference type="Proteomes" id="UP001501920"/>
    </source>
</evidence>
<dbReference type="Pfam" id="PF03650">
    <property type="entry name" value="MPC"/>
    <property type="match status" value="1"/>
</dbReference>
<dbReference type="GO" id="GO:0006850">
    <property type="term" value="P:pyruvate import into mitochondria"/>
    <property type="evidence" value="ECO:0007669"/>
    <property type="project" value="InterPro"/>
</dbReference>
<evidence type="ECO:0000256" key="3">
    <source>
        <dbReference type="ARBA" id="ARBA00022448"/>
    </source>
</evidence>
<comment type="similarity">
    <text evidence="2 9">Belongs to the mitochondrial pyruvate carrier (MPC) (TC 2.A.105) family.</text>
</comment>
<reference evidence="10" key="3">
    <citation type="submission" date="2025-09" db="UniProtKB">
        <authorList>
            <consortium name="Ensembl"/>
        </authorList>
    </citation>
    <scope>IDENTIFICATION</scope>
</reference>
<keyword evidence="3 9" id="KW-0813">Transport</keyword>
<dbReference type="GO" id="GO:0005743">
    <property type="term" value="C:mitochondrial inner membrane"/>
    <property type="evidence" value="ECO:0007669"/>
    <property type="project" value="UniProtKB-SubCell"/>
</dbReference>
<name>A0A3B4D6R9_PYGNA</name>
<evidence type="ECO:0000256" key="2">
    <source>
        <dbReference type="ARBA" id="ARBA00006416"/>
    </source>
</evidence>
<dbReference type="STRING" id="42514.ENSPNAP00000019200"/>
<organism evidence="10 11">
    <name type="scientific">Pygocentrus nattereri</name>
    <name type="common">Red-bellied piranha</name>
    <dbReference type="NCBI Taxonomy" id="42514"/>
    <lineage>
        <taxon>Eukaryota</taxon>
        <taxon>Metazoa</taxon>
        <taxon>Chordata</taxon>
        <taxon>Craniata</taxon>
        <taxon>Vertebrata</taxon>
        <taxon>Euteleostomi</taxon>
        <taxon>Actinopterygii</taxon>
        <taxon>Neopterygii</taxon>
        <taxon>Teleostei</taxon>
        <taxon>Ostariophysi</taxon>
        <taxon>Characiformes</taxon>
        <taxon>Characoidei</taxon>
        <taxon>Pygocentrus</taxon>
    </lineage>
</organism>
<evidence type="ECO:0000256" key="7">
    <source>
        <dbReference type="ARBA" id="ARBA00023128"/>
    </source>
</evidence>
<evidence type="ECO:0000256" key="1">
    <source>
        <dbReference type="ARBA" id="ARBA00004448"/>
    </source>
</evidence>
<dbReference type="InterPro" id="IPR005336">
    <property type="entry name" value="MPC"/>
</dbReference>
<dbReference type="PANTHER" id="PTHR14154">
    <property type="entry name" value="UPF0041 BRAIN PROTEIN 44-RELATED"/>
    <property type="match status" value="1"/>
</dbReference>
<dbReference type="Ensembl" id="ENSPNAT00000028836.2">
    <property type="protein sequence ID" value="ENSPNAP00000019200.1"/>
    <property type="gene ID" value="ENSPNAG00000025731.2"/>
</dbReference>
<evidence type="ECO:0000256" key="4">
    <source>
        <dbReference type="ARBA" id="ARBA00022692"/>
    </source>
</evidence>
<evidence type="ECO:0000256" key="8">
    <source>
        <dbReference type="ARBA" id="ARBA00023136"/>
    </source>
</evidence>
<keyword evidence="6" id="KW-1133">Transmembrane helix</keyword>
<dbReference type="AlphaFoldDB" id="A0A3B4D6R9"/>
<evidence type="ECO:0000256" key="9">
    <source>
        <dbReference type="RuleBase" id="RU363100"/>
    </source>
</evidence>
<dbReference type="GeneTree" id="ENSGT00510000047120"/>
<sequence length="228" mass="26103">PTQWYHLLILCGAKNIFVTCRHSACLFCDVIKLANHWCICFVSVYHWFSWSETGGCFTCRGPALGSFLWKEHVCQHSIHSKRETFLICTDCSTFFKLVKCKNCEKNAHSTTAAHRLKATDLQICNKNFCFGLLGPKTVFFWAPVFKWGLVVAGFSDLTRPPEKLSLSQSCVITATGFIWSRYCLVIIPKNWALFAVNFFLGLCGSTQLIRIWRYNQELKLREGGVQHE</sequence>
<proteinExistence type="inferred from homology"/>
<keyword evidence="11" id="KW-1185">Reference proteome</keyword>
<reference evidence="10" key="2">
    <citation type="submission" date="2025-08" db="UniProtKB">
        <authorList>
            <consortium name="Ensembl"/>
        </authorList>
    </citation>
    <scope>IDENTIFICATION</scope>
</reference>
<comment type="subcellular location">
    <subcellularLocation>
        <location evidence="1 9">Mitochondrion inner membrane</location>
        <topology evidence="1 9">Multi-pass membrane protein</topology>
    </subcellularLocation>
</comment>
<reference evidence="10 11" key="1">
    <citation type="submission" date="2020-10" db="EMBL/GenBank/DDBJ databases">
        <title>Pygocentrus nattereri (red-bellied piranha) genome, fPygNat1, primary haplotype.</title>
        <authorList>
            <person name="Myers G."/>
            <person name="Meyer A."/>
            <person name="Karagic N."/>
            <person name="Pippel M."/>
            <person name="Winkler S."/>
            <person name="Tracey A."/>
            <person name="Wood J."/>
            <person name="Formenti G."/>
            <person name="Howe K."/>
            <person name="Fedrigo O."/>
            <person name="Jarvis E.D."/>
        </authorList>
    </citation>
    <scope>NUCLEOTIDE SEQUENCE [LARGE SCALE GENOMIC DNA]</scope>
</reference>
<keyword evidence="4" id="KW-0812">Transmembrane</keyword>
<comment type="function">
    <text evidence="9">Mediates the uptake of pyruvate into mitochondria.</text>
</comment>
<dbReference type="Proteomes" id="UP001501920">
    <property type="component" value="Chromosome 12"/>
</dbReference>
<evidence type="ECO:0000256" key="6">
    <source>
        <dbReference type="ARBA" id="ARBA00022989"/>
    </source>
</evidence>
<keyword evidence="5 9" id="KW-0999">Mitochondrion inner membrane</keyword>
<accession>A0A3B4D6R9</accession>
<evidence type="ECO:0000256" key="5">
    <source>
        <dbReference type="ARBA" id="ARBA00022792"/>
    </source>
</evidence>
<keyword evidence="8" id="KW-0472">Membrane</keyword>